<evidence type="ECO:0000256" key="1">
    <source>
        <dbReference type="SAM" id="Phobius"/>
    </source>
</evidence>
<keyword evidence="1" id="KW-0472">Membrane</keyword>
<dbReference type="RefSeq" id="WP_115327620.1">
    <property type="nucleotide sequence ID" value="NZ_JACKST010000151.1"/>
</dbReference>
<keyword evidence="1" id="KW-1133">Transmembrane helix</keyword>
<keyword evidence="1" id="KW-0812">Transmembrane</keyword>
<gene>
    <name evidence="2" type="ORF">NCTC10742_03256</name>
</gene>
<evidence type="ECO:0000313" key="2">
    <source>
        <dbReference type="EMBL" id="STZ44026.1"/>
    </source>
</evidence>
<proteinExistence type="predicted"/>
<protein>
    <submittedName>
        <fullName evidence="2">Uncharacterized protein</fullName>
    </submittedName>
</protein>
<dbReference type="Proteomes" id="UP000254291">
    <property type="component" value="Unassembled WGS sequence"/>
</dbReference>
<reference evidence="2 3" key="1">
    <citation type="submission" date="2018-06" db="EMBL/GenBank/DDBJ databases">
        <authorList>
            <consortium name="Pathogen Informatics"/>
            <person name="Doyle S."/>
        </authorList>
    </citation>
    <scope>NUCLEOTIDE SEQUENCE [LARGE SCALE GENOMIC DNA]</scope>
    <source>
        <strain evidence="2 3">NCTC10742</strain>
    </source>
</reference>
<dbReference type="EMBL" id="UGQM01000001">
    <property type="protein sequence ID" value="STZ44026.1"/>
    <property type="molecule type" value="Genomic_DNA"/>
</dbReference>
<feature type="transmembrane region" description="Helical" evidence="1">
    <location>
        <begin position="166"/>
        <end position="187"/>
    </location>
</feature>
<evidence type="ECO:0000313" key="3">
    <source>
        <dbReference type="Proteomes" id="UP000254291"/>
    </source>
</evidence>
<name>A0A378SQ36_9MYCO</name>
<organism evidence="2 3">
    <name type="scientific">Mycolicibacterium gilvum</name>
    <dbReference type="NCBI Taxonomy" id="1804"/>
    <lineage>
        <taxon>Bacteria</taxon>
        <taxon>Bacillati</taxon>
        <taxon>Actinomycetota</taxon>
        <taxon>Actinomycetes</taxon>
        <taxon>Mycobacteriales</taxon>
        <taxon>Mycobacteriaceae</taxon>
        <taxon>Mycolicibacterium</taxon>
    </lineage>
</organism>
<accession>A0A378SQ36</accession>
<sequence>MASPEQNLPVYTAAHPPRPDVEHLRATIPGWGADLDPSDRPSVPKLRRDLNAGAHWEFPDRQAETVPRERSIEHRVLTPAFGTAQPLRGASGTLRRFAYRYSEGRAAHWLILLFADRVDVAEHRVIALLRGRPDNPVSEMGLRAEVTRNGLSSRIGRGRTDVKHTWIDTFVVSAPWLVLAAAVTRVVRSRRRV</sequence>
<dbReference type="AlphaFoldDB" id="A0A378SQ36"/>